<dbReference type="PANTHER" id="PTHR23089">
    <property type="entry name" value="HISTIDINE TRIAD HIT PROTEIN"/>
    <property type="match status" value="1"/>
</dbReference>
<dbReference type="InterPro" id="IPR001310">
    <property type="entry name" value="Histidine_triad_HIT"/>
</dbReference>
<dbReference type="PROSITE" id="PS51084">
    <property type="entry name" value="HIT_2"/>
    <property type="match status" value="1"/>
</dbReference>
<dbReference type="PRINTS" id="PR00332">
    <property type="entry name" value="HISTRIAD"/>
</dbReference>
<proteinExistence type="predicted"/>
<dbReference type="EMBL" id="JACXRZ010000009">
    <property type="protein sequence ID" value="MBD3144389.1"/>
    <property type="molecule type" value="Genomic_DNA"/>
</dbReference>
<dbReference type="Gene3D" id="3.30.428.10">
    <property type="entry name" value="HIT-like"/>
    <property type="match status" value="1"/>
</dbReference>
<keyword evidence="4" id="KW-1185">Reference proteome</keyword>
<evidence type="ECO:0000259" key="2">
    <source>
        <dbReference type="PROSITE" id="PS51084"/>
    </source>
</evidence>
<dbReference type="SUPFAM" id="SSF54197">
    <property type="entry name" value="HIT-like"/>
    <property type="match status" value="1"/>
</dbReference>
<organism evidence="3 4">
    <name type="scientific">Microbispora bryophytorum subsp. camponoti</name>
    <dbReference type="NCBI Taxonomy" id="1677852"/>
    <lineage>
        <taxon>Bacteria</taxon>
        <taxon>Bacillati</taxon>
        <taxon>Actinomycetota</taxon>
        <taxon>Actinomycetes</taxon>
        <taxon>Streptosporangiales</taxon>
        <taxon>Streptosporangiaceae</taxon>
        <taxon>Microbispora</taxon>
    </lineage>
</organism>
<dbReference type="InterPro" id="IPR036265">
    <property type="entry name" value="HIT-like_sf"/>
</dbReference>
<evidence type="ECO:0000313" key="4">
    <source>
        <dbReference type="Proteomes" id="UP000653231"/>
    </source>
</evidence>
<sequence>MAQRCPRPTLGGFSGAVSHTHTSRGDHCSHQLPSTARLSRVSDCLFCKIVAKEVPADIVLEAGRALAFRDINPQAPTHVLVVPKAHHENAAVLAAADDGLTDDLLKTCHAVAVLEGVAETGYRIVFNTGAGAGQEVFHVHAHVLGGRDLTWPPG</sequence>
<feature type="short sequence motif" description="Histidine triad motif" evidence="1">
    <location>
        <begin position="138"/>
        <end position="142"/>
    </location>
</feature>
<gene>
    <name evidence="3" type="ORF">IEQ31_14485</name>
</gene>
<feature type="domain" description="HIT" evidence="2">
    <location>
        <begin position="45"/>
        <end position="154"/>
    </location>
</feature>
<dbReference type="Pfam" id="PF01230">
    <property type="entry name" value="HIT"/>
    <property type="match status" value="1"/>
</dbReference>
<name>A0ABR8L058_9ACTN</name>
<dbReference type="CDD" id="cd01276">
    <property type="entry name" value="PKCI_related"/>
    <property type="match status" value="1"/>
</dbReference>
<reference evidence="3 4" key="1">
    <citation type="submission" date="2020-09" db="EMBL/GenBank/DDBJ databases">
        <title>Actinomycete isolated from the Camponotus japonicus Mayr.</title>
        <authorList>
            <person name="Gong X."/>
        </authorList>
    </citation>
    <scope>NUCLEOTIDE SEQUENCE [LARGE SCALE GENOMIC DNA]</scope>
    <source>
        <strain evidence="3 4">2C-HV3</strain>
    </source>
</reference>
<protein>
    <submittedName>
        <fullName evidence="3">Histidine triad nucleotide-binding protein</fullName>
    </submittedName>
</protein>
<comment type="caution">
    <text evidence="3">The sequence shown here is derived from an EMBL/GenBank/DDBJ whole genome shotgun (WGS) entry which is preliminary data.</text>
</comment>
<dbReference type="InterPro" id="IPR011146">
    <property type="entry name" value="HIT-like"/>
</dbReference>
<evidence type="ECO:0000313" key="3">
    <source>
        <dbReference type="EMBL" id="MBD3144389.1"/>
    </source>
</evidence>
<evidence type="ECO:0000256" key="1">
    <source>
        <dbReference type="PROSITE-ProRule" id="PRU00464"/>
    </source>
</evidence>
<accession>A0ABR8L058</accession>
<dbReference type="Proteomes" id="UP000653231">
    <property type="component" value="Unassembled WGS sequence"/>
</dbReference>